<name>A0A0P1KXP7_9SACH</name>
<feature type="region of interest" description="Disordered" evidence="3">
    <location>
        <begin position="140"/>
        <end position="167"/>
    </location>
</feature>
<dbReference type="Pfam" id="PF00566">
    <property type="entry name" value="RabGAP-TBC"/>
    <property type="match status" value="1"/>
</dbReference>
<dbReference type="AlphaFoldDB" id="A0A0P1KXP7"/>
<dbReference type="InterPro" id="IPR000195">
    <property type="entry name" value="Rab-GAP-TBC_dom"/>
</dbReference>
<dbReference type="PANTHER" id="PTHR22957">
    <property type="entry name" value="TBC1 DOMAIN FAMILY MEMBER GTPASE-ACTIVATING PROTEIN"/>
    <property type="match status" value="1"/>
</dbReference>
<feature type="compositionally biased region" description="Low complexity" evidence="3">
    <location>
        <begin position="1"/>
        <end position="11"/>
    </location>
</feature>
<accession>A0A0P1KXP7</accession>
<comment type="subcellular location">
    <subcellularLocation>
        <location evidence="1">Golgi apparatus</location>
        <location evidence="1">Golgi stack</location>
    </subcellularLocation>
</comment>
<evidence type="ECO:0000256" key="3">
    <source>
        <dbReference type="SAM" id="MobiDB-lite"/>
    </source>
</evidence>
<evidence type="ECO:0000256" key="1">
    <source>
        <dbReference type="ARBA" id="ARBA00004348"/>
    </source>
</evidence>
<protein>
    <submittedName>
        <fullName evidence="5">LAQU0S20e00430g1_1</fullName>
    </submittedName>
</protein>
<dbReference type="SMART" id="SM00164">
    <property type="entry name" value="TBC"/>
    <property type="match status" value="1"/>
</dbReference>
<keyword evidence="6" id="KW-1185">Reference proteome</keyword>
<dbReference type="OrthoDB" id="26371at2759"/>
<sequence>MGVRSASSSSSPTRREMYQKMNTSSPSLVGSLMKTWKSSRNSSAPDSSDGNIEAMQKPASFLRRSASHTSPGPSHIHMSPLRKSLSGNASKDKSHHHGQKKEKYFADLDEDWSAVIEDHNTPIPMTSNGGIELKPAITVGSTSDKDQSVSRSVSASASYPNLPRLNKTQSAELKSQYEQENERKLQELNALMHRVAKFDLILHPPNGSQVNLNELRRLSWNGIPMAHRPRVWRLLIGYAPANIKRQDTLLRRKRQEYRDGVALVFSKEHTRDFPTWHQIEIDIPRTNPFIPLYQNPLVQESLQRILYLWAIRHPASGYVQGINDLVTPFFQTFLTEYLQPAQKEDVVKLSPDTYLTHEQLLDVEADSFWCLTRLLEQITDNYIHGQPGILKQVKNLGQLVKRIDSDLYDHFAHESVEFIQFAFRWMNCLLMREFNMDMVIRMWDTYLSETSLESSGSESASVPATSDSSLQSSPVAGFREVSSSLNLKSTHATAGSTRQTSLSEFHVFVCAAFLIKWSDQLMNMDFQETITFLQNPPTKTWKESDIELLLSEAYIWQSLYKDATSHWR</sequence>
<dbReference type="InterPro" id="IPR035969">
    <property type="entry name" value="Rab-GAP_TBC_sf"/>
</dbReference>
<keyword evidence="2" id="KW-0343">GTPase activation</keyword>
<evidence type="ECO:0000313" key="6">
    <source>
        <dbReference type="Proteomes" id="UP000236544"/>
    </source>
</evidence>
<evidence type="ECO:0000313" key="5">
    <source>
        <dbReference type="EMBL" id="CUS24812.1"/>
    </source>
</evidence>
<dbReference type="Proteomes" id="UP000236544">
    <property type="component" value="Unassembled WGS sequence"/>
</dbReference>
<feature type="region of interest" description="Disordered" evidence="3">
    <location>
        <begin position="1"/>
        <end position="101"/>
    </location>
</feature>
<organism evidence="5 6">
    <name type="scientific">Lachancea quebecensis</name>
    <dbReference type="NCBI Taxonomy" id="1654605"/>
    <lineage>
        <taxon>Eukaryota</taxon>
        <taxon>Fungi</taxon>
        <taxon>Dikarya</taxon>
        <taxon>Ascomycota</taxon>
        <taxon>Saccharomycotina</taxon>
        <taxon>Saccharomycetes</taxon>
        <taxon>Saccharomycetales</taxon>
        <taxon>Saccharomycetaceae</taxon>
        <taxon>Lachancea</taxon>
    </lineage>
</organism>
<dbReference type="FunFam" id="1.10.8.270:FF:000004">
    <property type="entry name" value="TBC1 domain family, member 22B"/>
    <property type="match status" value="1"/>
</dbReference>
<dbReference type="GO" id="GO:0005096">
    <property type="term" value="F:GTPase activator activity"/>
    <property type="evidence" value="ECO:0007669"/>
    <property type="project" value="UniProtKB-KW"/>
</dbReference>
<dbReference type="PANTHER" id="PTHR22957:SF26">
    <property type="entry name" value="LD44506P"/>
    <property type="match status" value="1"/>
</dbReference>
<gene>
    <name evidence="5" type="ORF">LAQU0_S20e00430g</name>
</gene>
<feature type="domain" description="Rab-GAP TBC" evidence="4">
    <location>
        <begin position="222"/>
        <end position="450"/>
    </location>
</feature>
<feature type="compositionally biased region" description="Low complexity" evidence="3">
    <location>
        <begin position="149"/>
        <end position="158"/>
    </location>
</feature>
<dbReference type="PROSITE" id="PS50086">
    <property type="entry name" value="TBC_RABGAP"/>
    <property type="match status" value="1"/>
</dbReference>
<dbReference type="SUPFAM" id="SSF47923">
    <property type="entry name" value="Ypt/Rab-GAP domain of gyp1p"/>
    <property type="match status" value="2"/>
</dbReference>
<proteinExistence type="predicted"/>
<dbReference type="GO" id="GO:0005795">
    <property type="term" value="C:Golgi stack"/>
    <property type="evidence" value="ECO:0007669"/>
    <property type="project" value="UniProtKB-SubCell"/>
</dbReference>
<dbReference type="EMBL" id="LN890575">
    <property type="protein sequence ID" value="CUS24812.1"/>
    <property type="molecule type" value="Genomic_DNA"/>
</dbReference>
<evidence type="ECO:0000259" key="4">
    <source>
        <dbReference type="PROSITE" id="PS50086"/>
    </source>
</evidence>
<dbReference type="Gene3D" id="1.10.472.80">
    <property type="entry name" value="Ypt/Rab-GAP domain of gyp1p, domain 3"/>
    <property type="match status" value="1"/>
</dbReference>
<dbReference type="Gene3D" id="1.10.8.270">
    <property type="entry name" value="putative rabgap domain of human tbc1 domain family member 14 like domains"/>
    <property type="match status" value="1"/>
</dbReference>
<feature type="compositionally biased region" description="Low complexity" evidence="3">
    <location>
        <begin position="38"/>
        <end position="48"/>
    </location>
</feature>
<evidence type="ECO:0000256" key="2">
    <source>
        <dbReference type="ARBA" id="ARBA00022468"/>
    </source>
</evidence>
<reference evidence="6" key="1">
    <citation type="submission" date="2015-10" db="EMBL/GenBank/DDBJ databases">
        <authorList>
            <person name="Devillers H."/>
        </authorList>
    </citation>
    <scope>NUCLEOTIDE SEQUENCE [LARGE SCALE GENOMIC DNA]</scope>
</reference>